<name>A0A844Y632_9SPHN</name>
<evidence type="ECO:0000256" key="1">
    <source>
        <dbReference type="ARBA" id="ARBA00022723"/>
    </source>
</evidence>
<dbReference type="AlphaFoldDB" id="A0A844Y632"/>
<protein>
    <recommendedName>
        <fullName evidence="4">HIRAN domain-containing protein</fullName>
    </recommendedName>
</protein>
<keyword evidence="6" id="KW-1185">Reference proteome</keyword>
<evidence type="ECO:0000256" key="3">
    <source>
        <dbReference type="SAM" id="MobiDB-lite"/>
    </source>
</evidence>
<comment type="caution">
    <text evidence="5">The sequence shown here is derived from an EMBL/GenBank/DDBJ whole genome shotgun (WGS) entry which is preliminary data.</text>
</comment>
<dbReference type="GO" id="GO:0003676">
    <property type="term" value="F:nucleic acid binding"/>
    <property type="evidence" value="ECO:0007669"/>
    <property type="project" value="InterPro"/>
</dbReference>
<dbReference type="Proteomes" id="UP000430272">
    <property type="component" value="Unassembled WGS sequence"/>
</dbReference>
<dbReference type="GO" id="GO:0016818">
    <property type="term" value="F:hydrolase activity, acting on acid anhydrides, in phosphorus-containing anhydrides"/>
    <property type="evidence" value="ECO:0007669"/>
    <property type="project" value="InterPro"/>
</dbReference>
<evidence type="ECO:0000256" key="2">
    <source>
        <dbReference type="ARBA" id="ARBA00022801"/>
    </source>
</evidence>
<gene>
    <name evidence="5" type="ORF">GRI47_06320</name>
</gene>
<sequence>MGKRYSVGIVGESSYQPAIAELREGEHVSLIHEDQNPYDPRAIAVKDGEDRTIGYIPRDHWLTEALLDQGRMVRARVERIEGGDTGRPSRGVVLDVELATGEDEAAETAPPPATGKVFGAAEAARRAAERAAGDRAEGGTPANGKLKKGCLWAIGIFVGLAALGALLPDTPESEDGGTEATTSSAADDDGTGSAAAGAWRDTVMVAMEPCDNAIGGLGETLQGVGSGSATMLDGYQQAQTANRVCEGAWSRLQDLDPPPALEGEAEDRADDALEQCQIAMMLKGDAAEQAMAFLDGDARPSVISGIGEKTESAGQATMACVAGLISVAGPAAE</sequence>
<feature type="region of interest" description="Disordered" evidence="3">
    <location>
        <begin position="169"/>
        <end position="195"/>
    </location>
</feature>
<feature type="domain" description="HIRAN" evidence="4">
    <location>
        <begin position="13"/>
        <end position="71"/>
    </location>
</feature>
<keyword evidence="1" id="KW-0479">Metal-binding</keyword>
<dbReference type="RefSeq" id="WP_160660455.1">
    <property type="nucleotide sequence ID" value="NZ_BAABDV010000001.1"/>
</dbReference>
<dbReference type="GO" id="GO:0008270">
    <property type="term" value="F:zinc ion binding"/>
    <property type="evidence" value="ECO:0007669"/>
    <property type="project" value="InterPro"/>
</dbReference>
<organism evidence="5 6">
    <name type="scientific">Qipengyuania pelagi</name>
    <dbReference type="NCBI Taxonomy" id="994320"/>
    <lineage>
        <taxon>Bacteria</taxon>
        <taxon>Pseudomonadati</taxon>
        <taxon>Pseudomonadota</taxon>
        <taxon>Alphaproteobacteria</taxon>
        <taxon>Sphingomonadales</taxon>
        <taxon>Erythrobacteraceae</taxon>
        <taxon>Qipengyuania</taxon>
    </lineage>
</organism>
<evidence type="ECO:0000313" key="5">
    <source>
        <dbReference type="EMBL" id="MXO53624.1"/>
    </source>
</evidence>
<keyword evidence="2" id="KW-0378">Hydrolase</keyword>
<accession>A0A844Y632</accession>
<dbReference type="EMBL" id="WTYD01000001">
    <property type="protein sequence ID" value="MXO53624.1"/>
    <property type="molecule type" value="Genomic_DNA"/>
</dbReference>
<evidence type="ECO:0000259" key="4">
    <source>
        <dbReference type="Pfam" id="PF08797"/>
    </source>
</evidence>
<proteinExistence type="predicted"/>
<dbReference type="Pfam" id="PF08797">
    <property type="entry name" value="HIRAN"/>
    <property type="match status" value="1"/>
</dbReference>
<reference evidence="5 6" key="1">
    <citation type="submission" date="2019-12" db="EMBL/GenBank/DDBJ databases">
        <title>Genomic-based taxomic classification of the family Erythrobacteraceae.</title>
        <authorList>
            <person name="Xu L."/>
        </authorList>
    </citation>
    <scope>NUCLEOTIDE SEQUENCE [LARGE SCALE GENOMIC DNA]</scope>
    <source>
        <strain evidence="5 6">JCM 17468</strain>
    </source>
</reference>
<evidence type="ECO:0000313" key="6">
    <source>
        <dbReference type="Proteomes" id="UP000430272"/>
    </source>
</evidence>
<dbReference type="InterPro" id="IPR014905">
    <property type="entry name" value="HIRAN"/>
</dbReference>
<dbReference type="OrthoDB" id="7585660at2"/>
<dbReference type="Gene3D" id="3.30.70.2330">
    <property type="match status" value="1"/>
</dbReference>
<feature type="compositionally biased region" description="Low complexity" evidence="3">
    <location>
        <begin position="178"/>
        <end position="195"/>
    </location>
</feature>